<dbReference type="GO" id="GO:0061575">
    <property type="term" value="F:cyclin-dependent protein serine/threonine kinase activator activity"/>
    <property type="evidence" value="ECO:0007669"/>
    <property type="project" value="InterPro"/>
</dbReference>
<dbReference type="InterPro" id="IPR001841">
    <property type="entry name" value="Znf_RING"/>
</dbReference>
<keyword evidence="10" id="KW-0175">Coiled coil</keyword>
<dbReference type="GO" id="GO:0006357">
    <property type="term" value="P:regulation of transcription by RNA polymerase II"/>
    <property type="evidence" value="ECO:0007669"/>
    <property type="project" value="TreeGrafter"/>
</dbReference>
<comment type="subcellular location">
    <subcellularLocation>
        <location evidence="1">Nucleus</location>
    </subcellularLocation>
</comment>
<organism evidence="13">
    <name type="scientific">Trametes gibbosa</name>
    <dbReference type="NCBI Taxonomy" id="160864"/>
    <lineage>
        <taxon>Eukaryota</taxon>
        <taxon>Fungi</taxon>
        <taxon>Dikarya</taxon>
        <taxon>Basidiomycota</taxon>
        <taxon>Agaricomycotina</taxon>
        <taxon>Agaricomycetes</taxon>
        <taxon>Polyporales</taxon>
        <taxon>Polyporaceae</taxon>
        <taxon>Trametes</taxon>
    </lineage>
</organism>
<keyword evidence="5" id="KW-0862">Zinc</keyword>
<evidence type="ECO:0000256" key="6">
    <source>
        <dbReference type="ARBA" id="ARBA00023242"/>
    </source>
</evidence>
<dbReference type="AlphaFoldDB" id="A0A6G6FQA8"/>
<dbReference type="Pfam" id="PF06391">
    <property type="entry name" value="MAT1"/>
    <property type="match status" value="1"/>
</dbReference>
<dbReference type="GO" id="GO:0070985">
    <property type="term" value="C:transcription factor TFIIK complex"/>
    <property type="evidence" value="ECO:0007669"/>
    <property type="project" value="UniProtKB-ARBA"/>
</dbReference>
<dbReference type="InterPro" id="IPR017907">
    <property type="entry name" value="Znf_RING_CS"/>
</dbReference>
<dbReference type="Pfam" id="PF17121">
    <property type="entry name" value="zf-C3HC4_5"/>
    <property type="match status" value="1"/>
</dbReference>
<keyword evidence="6" id="KW-0539">Nucleus</keyword>
<protein>
    <recommendedName>
        <fullName evidence="2">RNA polymerase II transcription factor B subunit 3</fullName>
    </recommendedName>
    <alternativeName>
        <fullName evidence="8">RNA polymerase II transcription factor B 38 kDa subunit</fullName>
    </alternativeName>
    <alternativeName>
        <fullName evidence="7">RNA polymerase II transcription factor B p38 subunit</fullName>
    </alternativeName>
</protein>
<evidence type="ECO:0000259" key="12">
    <source>
        <dbReference type="PROSITE" id="PS50089"/>
    </source>
</evidence>
<evidence type="ECO:0000256" key="8">
    <source>
        <dbReference type="ARBA" id="ARBA00033277"/>
    </source>
</evidence>
<evidence type="ECO:0000256" key="9">
    <source>
        <dbReference type="PROSITE-ProRule" id="PRU00175"/>
    </source>
</evidence>
<dbReference type="SMART" id="SM00184">
    <property type="entry name" value="RING"/>
    <property type="match status" value="1"/>
</dbReference>
<keyword evidence="3" id="KW-0479">Metal-binding</keyword>
<evidence type="ECO:0000313" key="13">
    <source>
        <dbReference type="EMBL" id="QIE48479.1"/>
    </source>
</evidence>
<feature type="domain" description="RING-type" evidence="12">
    <location>
        <begin position="60"/>
        <end position="104"/>
    </location>
</feature>
<dbReference type="GO" id="GO:0008270">
    <property type="term" value="F:zinc ion binding"/>
    <property type="evidence" value="ECO:0007669"/>
    <property type="project" value="UniProtKB-KW"/>
</dbReference>
<evidence type="ECO:0000256" key="11">
    <source>
        <dbReference type="SAM" id="MobiDB-lite"/>
    </source>
</evidence>
<evidence type="ECO:0000256" key="1">
    <source>
        <dbReference type="ARBA" id="ARBA00004123"/>
    </source>
</evidence>
<feature type="coiled-coil region" evidence="10">
    <location>
        <begin position="176"/>
        <end position="228"/>
    </location>
</feature>
<name>A0A6G6FQA8_9APHY</name>
<dbReference type="OrthoDB" id="5963at2759"/>
<dbReference type="InterPro" id="IPR004575">
    <property type="entry name" value="MAT1/Tfb3"/>
</dbReference>
<dbReference type="CDD" id="cd16573">
    <property type="entry name" value="RING-HC_TFB3-like"/>
    <property type="match status" value="1"/>
</dbReference>
<feature type="compositionally biased region" description="Polar residues" evidence="11">
    <location>
        <begin position="17"/>
        <end position="38"/>
    </location>
</feature>
<sequence length="388" mass="44361">MAQRNSWLRGTIIRKSGPSTASTRNSTPHVVQSTSSTIFGGGVKDPSGRTSEYFSMDDQCPVCKSDRYLNPKLRLLVSACYHKMCESCIDRLFTLGPAPCPICSKILRKLAFTPQTFEDLGVEKEVAVRRRIAKEFNKRREDFVDLRTYNDYLEMVEDITFNLIHENDVPETEARIAQYRKDNAALTELNAKREEEYARYLQEQEEMERQERELRAQEIRRIEEEEREEKEKGKQAIIDRLETSDKDAARLVARSRLEAQRRATARASSSSTYSMLQSNAGLLRSRAAQSTVIPDVPHVPLQDDWYTYDDMFQMRESYHDPVSDAVRRDRDGIMRAGGYMVEQAWERALRFAVAGLEILPPSGDQPEIQEPMLIDSEGPAANVAMATA</sequence>
<dbReference type="PANTHER" id="PTHR12683:SF13">
    <property type="entry name" value="CDK-ACTIVATING KINASE ASSEMBLY FACTOR MAT1"/>
    <property type="match status" value="1"/>
</dbReference>
<dbReference type="Gene3D" id="3.30.40.10">
    <property type="entry name" value="Zinc/RING finger domain, C3HC4 (zinc finger)"/>
    <property type="match status" value="1"/>
</dbReference>
<keyword evidence="4 9" id="KW-0863">Zinc-finger</keyword>
<dbReference type="SUPFAM" id="SSF57850">
    <property type="entry name" value="RING/U-box"/>
    <property type="match status" value="1"/>
</dbReference>
<dbReference type="GO" id="GO:0006289">
    <property type="term" value="P:nucleotide-excision repair"/>
    <property type="evidence" value="ECO:0007669"/>
    <property type="project" value="InterPro"/>
</dbReference>
<dbReference type="InterPro" id="IPR015877">
    <property type="entry name" value="MAT1_centre"/>
</dbReference>
<evidence type="ECO:0000256" key="2">
    <source>
        <dbReference type="ARBA" id="ARBA00022257"/>
    </source>
</evidence>
<evidence type="ECO:0000256" key="4">
    <source>
        <dbReference type="ARBA" id="ARBA00022771"/>
    </source>
</evidence>
<reference evidence="13" key="1">
    <citation type="journal article" date="2019" name="J. For. Res.">
        <title>Expression and analysis of zinc finger family gene in Lenzites gibbosa.</title>
        <authorList>
            <person name="Zhang J."/>
            <person name="Chi Y."/>
            <person name="Li S."/>
            <person name="Zhang J."/>
            <person name="Chen J."/>
        </authorList>
    </citation>
    <scope>NUCLEOTIDE SEQUENCE</scope>
    <source>
        <strain evidence="13">ZnF72</strain>
    </source>
</reference>
<dbReference type="PANTHER" id="PTHR12683">
    <property type="entry name" value="CDK-ACTIVATING KINASE ASSEMBLY FACTOR MAT1"/>
    <property type="match status" value="1"/>
</dbReference>
<proteinExistence type="evidence at transcript level"/>
<dbReference type="EMBL" id="MK805206">
    <property type="protein sequence ID" value="QIE48479.1"/>
    <property type="molecule type" value="mRNA"/>
</dbReference>
<evidence type="ECO:0000256" key="5">
    <source>
        <dbReference type="ARBA" id="ARBA00022833"/>
    </source>
</evidence>
<dbReference type="NCBIfam" id="TIGR00570">
    <property type="entry name" value="cdk7"/>
    <property type="match status" value="1"/>
</dbReference>
<dbReference type="FunFam" id="3.30.40.10:FF:000037">
    <property type="entry name" value="Cdk-activating kinase assembly factor MAT1, centre"/>
    <property type="match status" value="1"/>
</dbReference>
<feature type="region of interest" description="Disordered" evidence="11">
    <location>
        <begin position="15"/>
        <end position="44"/>
    </location>
</feature>
<accession>A0A6G6FQA8</accession>
<evidence type="ECO:0000256" key="7">
    <source>
        <dbReference type="ARBA" id="ARBA00029873"/>
    </source>
</evidence>
<dbReference type="InterPro" id="IPR013083">
    <property type="entry name" value="Znf_RING/FYVE/PHD"/>
</dbReference>
<evidence type="ECO:0000256" key="10">
    <source>
        <dbReference type="SAM" id="Coils"/>
    </source>
</evidence>
<dbReference type="PROSITE" id="PS50089">
    <property type="entry name" value="ZF_RING_2"/>
    <property type="match status" value="1"/>
</dbReference>
<dbReference type="PROSITE" id="PS00518">
    <property type="entry name" value="ZF_RING_1"/>
    <property type="match status" value="1"/>
</dbReference>
<evidence type="ECO:0000256" key="3">
    <source>
        <dbReference type="ARBA" id="ARBA00022723"/>
    </source>
</evidence>